<comment type="caution">
    <text evidence="2">The sequence shown here is derived from an EMBL/GenBank/DDBJ whole genome shotgun (WGS) entry which is preliminary data.</text>
</comment>
<gene>
    <name evidence="2" type="ORF">B1199_14200</name>
</gene>
<dbReference type="AlphaFoldDB" id="A0A244CNX1"/>
<evidence type="ECO:0000313" key="2">
    <source>
        <dbReference type="EMBL" id="OUL57313.1"/>
    </source>
</evidence>
<dbReference type="Pfam" id="PF10675">
    <property type="entry name" value="DUF2489"/>
    <property type="match status" value="1"/>
</dbReference>
<dbReference type="OrthoDB" id="5293867at2"/>
<dbReference type="InterPro" id="IPR019617">
    <property type="entry name" value="DUF2489"/>
</dbReference>
<protein>
    <recommendedName>
        <fullName evidence="1">DUF2489 domain-containing protein</fullName>
    </recommendedName>
</protein>
<dbReference type="EMBL" id="MWPV01000004">
    <property type="protein sequence ID" value="OUL57313.1"/>
    <property type="molecule type" value="Genomic_DNA"/>
</dbReference>
<keyword evidence="3" id="KW-1185">Reference proteome</keyword>
<accession>A0A244CNX1</accession>
<reference evidence="2 3" key="1">
    <citation type="submission" date="2017-02" db="EMBL/GenBank/DDBJ databases">
        <title>Pseudoalteromonas ulvae TC14 Genome.</title>
        <authorList>
            <person name="Molmeret M."/>
        </authorList>
    </citation>
    <scope>NUCLEOTIDE SEQUENCE [LARGE SCALE GENOMIC DNA]</scope>
    <source>
        <strain evidence="2">TC14</strain>
    </source>
</reference>
<sequence length="167" mass="19221">MSMWLIVSLVLGTIIIAGLAYYAGRLLIQVKAQNAQIAAKQAQYQAQQAEKNLKLSDSINLIAKAMKEKQCEYSEGCLRIWVLMSQYQFEQDVDLITEYPGVHKMYEVVKDMPTHQARKKYSKKEIFQQDSLRWRKEEELAEDIMGDLTLIIERFPADPATKTVMSV</sequence>
<dbReference type="Proteomes" id="UP000194841">
    <property type="component" value="Unassembled WGS sequence"/>
</dbReference>
<proteinExistence type="predicted"/>
<name>A0A244CNX1_PSEDV</name>
<dbReference type="RefSeq" id="WP_086744771.1">
    <property type="nucleotide sequence ID" value="NZ_MWPV01000004.1"/>
</dbReference>
<evidence type="ECO:0000259" key="1">
    <source>
        <dbReference type="Pfam" id="PF10675"/>
    </source>
</evidence>
<evidence type="ECO:0000313" key="3">
    <source>
        <dbReference type="Proteomes" id="UP000194841"/>
    </source>
</evidence>
<feature type="domain" description="DUF2489" evidence="1">
    <location>
        <begin position="16"/>
        <end position="149"/>
    </location>
</feature>
<organism evidence="2 3">
    <name type="scientific">Pseudoalteromonas ulvae</name>
    <dbReference type="NCBI Taxonomy" id="107327"/>
    <lineage>
        <taxon>Bacteria</taxon>
        <taxon>Pseudomonadati</taxon>
        <taxon>Pseudomonadota</taxon>
        <taxon>Gammaproteobacteria</taxon>
        <taxon>Alteromonadales</taxon>
        <taxon>Pseudoalteromonadaceae</taxon>
        <taxon>Pseudoalteromonas</taxon>
    </lineage>
</organism>